<dbReference type="EMBL" id="CM041543">
    <property type="protein sequence ID" value="KAI3364066.1"/>
    <property type="molecule type" value="Genomic_DNA"/>
</dbReference>
<reference evidence="1" key="1">
    <citation type="submission" date="2022-04" db="EMBL/GenBank/DDBJ databases">
        <title>Jade perch genome.</title>
        <authorList>
            <person name="Chao B."/>
        </authorList>
    </citation>
    <scope>NUCLEOTIDE SEQUENCE</scope>
    <source>
        <strain evidence="1">CB-2022</strain>
    </source>
</reference>
<gene>
    <name evidence="1" type="ORF">L3Q82_010895</name>
</gene>
<organism evidence="1 2">
    <name type="scientific">Scortum barcoo</name>
    <name type="common">barcoo grunter</name>
    <dbReference type="NCBI Taxonomy" id="214431"/>
    <lineage>
        <taxon>Eukaryota</taxon>
        <taxon>Metazoa</taxon>
        <taxon>Chordata</taxon>
        <taxon>Craniata</taxon>
        <taxon>Vertebrata</taxon>
        <taxon>Euteleostomi</taxon>
        <taxon>Actinopterygii</taxon>
        <taxon>Neopterygii</taxon>
        <taxon>Teleostei</taxon>
        <taxon>Neoteleostei</taxon>
        <taxon>Acanthomorphata</taxon>
        <taxon>Eupercaria</taxon>
        <taxon>Centrarchiformes</taxon>
        <taxon>Terapontoidei</taxon>
        <taxon>Terapontidae</taxon>
        <taxon>Scortum</taxon>
    </lineage>
</organism>
<protein>
    <submittedName>
        <fullName evidence="1">Uncharacterized protein</fullName>
    </submittedName>
</protein>
<keyword evidence="2" id="KW-1185">Reference proteome</keyword>
<accession>A0ACB8W8K7</accession>
<evidence type="ECO:0000313" key="1">
    <source>
        <dbReference type="EMBL" id="KAI3364066.1"/>
    </source>
</evidence>
<proteinExistence type="predicted"/>
<dbReference type="Proteomes" id="UP000831701">
    <property type="component" value="Chromosome 13"/>
</dbReference>
<sequence>MCSRVFMFLIGAVYICYQVLATEYVYIAELMVESNVTLEAQTVLTVLNTVSAFNVQDSSGSYTVTLNGSELVAECLIVGDETSCNCTSNYTWSNEVCYNYSCCRETTCTANVSFVAPLCISKVKVYISGSVILATNTWSDAMTTQLATGFGKLNGFQNLNITGTRPGTFIDFEAVVSVKFDTSKLQGIVTELEKTFTAPIWVNTKGMVTIEGPEGVVCYKSTPVLKCTFEEKTDSAGWNMSKPYERFELNDGSVVKLNKTCSTLEYQSCVIVTLLNVTGIWEGKYKFQYQLYCEFFYMFPAGIYECGFTIGSVRHTAKHTLNVALLPDVINLMIDPLTADCSNNPDSVPINVTVTILKSIENFTVWWSYMGVQKDYLNSTKIVGVNQIYEFIAAVSCAKIQDAQYVNVTFKNRIQQKKTARMDIPVIYEGAKFCSEHEINQVLWPKTPAGNTVINRTCQEGRVGYNSRTCEGTTWQAVFSYCVSQELNKISNAADNFFMGLGATQKVALDIFEGLKNSSRSNAAASDSIADIGASINVLNVMSKASKNVILGEEVLTDFVDAASSMLNSSWDQVNKSVVYSMSSNYLESVEGLVKNIRVNNSKGLASENLNLTFCSDANCTVSVSDVSVNLNKTTGIMKTVAVKNLMQKLKNAFKSGNTVPSSLLLSATLGDNNDSSLEIMLTFPRTQMNLHKSFCVFWNTTVGDWSEAGCTVKTSDGNTTVCVCNHLTSFAVLMAKDDLANGDLDIITNVGLGVSVCSLLLFLIIESLVWSAVVKTNLSHFRHTALVNIAVFLLLANCSFLASSKPDSLSETWCLVLTICKHLFFLVMFSWMLCMSVMLVHQLIFVFSPLRKRVFMFLSSIVGYVCPILIVGSSYMYCKYTKKKYFDSKTCWLVFDRILEGSIHAFLLPVGTVIFTNLFSMVVVILTLVKSSTPEGGKADDKETAKSILKVVVFLTPVFGVTWIIGFFLLILNENDPMYMIAAYSFTILNSFQVI</sequence>
<comment type="caution">
    <text evidence="1">The sequence shown here is derived from an EMBL/GenBank/DDBJ whole genome shotgun (WGS) entry which is preliminary data.</text>
</comment>
<evidence type="ECO:0000313" key="2">
    <source>
        <dbReference type="Proteomes" id="UP000831701"/>
    </source>
</evidence>
<name>A0ACB8W8K7_9TELE</name>